<dbReference type="InterPro" id="IPR057326">
    <property type="entry name" value="KR_dom"/>
</dbReference>
<protein>
    <submittedName>
        <fullName evidence="3">SDR family oxidoreductase</fullName>
    </submittedName>
</protein>
<dbReference type="GO" id="GO:0016616">
    <property type="term" value="F:oxidoreductase activity, acting on the CH-OH group of donors, NAD or NADP as acceptor"/>
    <property type="evidence" value="ECO:0007669"/>
    <property type="project" value="TreeGrafter"/>
</dbReference>
<organism evidence="3 4">
    <name type="scientific">Cellulomonas triticagri</name>
    <dbReference type="NCBI Taxonomy" id="2483352"/>
    <lineage>
        <taxon>Bacteria</taxon>
        <taxon>Bacillati</taxon>
        <taxon>Actinomycetota</taxon>
        <taxon>Actinomycetes</taxon>
        <taxon>Micrococcales</taxon>
        <taxon>Cellulomonadaceae</taxon>
        <taxon>Cellulomonas</taxon>
    </lineage>
</organism>
<dbReference type="PRINTS" id="PR00081">
    <property type="entry name" value="GDHRDH"/>
</dbReference>
<accession>A0A3M2JFR8</accession>
<dbReference type="SMART" id="SM00822">
    <property type="entry name" value="PKS_KR"/>
    <property type="match status" value="1"/>
</dbReference>
<dbReference type="PANTHER" id="PTHR42760:SF40">
    <property type="entry name" value="3-OXOACYL-[ACYL-CARRIER-PROTEIN] REDUCTASE, CHLOROPLASTIC"/>
    <property type="match status" value="1"/>
</dbReference>
<comment type="caution">
    <text evidence="3">The sequence shown here is derived from an EMBL/GenBank/DDBJ whole genome shotgun (WGS) entry which is preliminary data.</text>
</comment>
<dbReference type="SUPFAM" id="SSF51735">
    <property type="entry name" value="NAD(P)-binding Rossmann-fold domains"/>
    <property type="match status" value="1"/>
</dbReference>
<dbReference type="OrthoDB" id="9808187at2"/>
<evidence type="ECO:0000313" key="4">
    <source>
        <dbReference type="Proteomes" id="UP000269289"/>
    </source>
</evidence>
<dbReference type="InterPro" id="IPR002347">
    <property type="entry name" value="SDR_fam"/>
</dbReference>
<dbReference type="InterPro" id="IPR036291">
    <property type="entry name" value="NAD(P)-bd_dom_sf"/>
</dbReference>
<gene>
    <name evidence="3" type="ORF">EBM89_11455</name>
</gene>
<name>A0A3M2JFR8_9CELL</name>
<dbReference type="AlphaFoldDB" id="A0A3M2JFR8"/>
<keyword evidence="4" id="KW-1185">Reference proteome</keyword>
<evidence type="ECO:0000259" key="2">
    <source>
        <dbReference type="SMART" id="SM00822"/>
    </source>
</evidence>
<dbReference type="Proteomes" id="UP000269289">
    <property type="component" value="Unassembled WGS sequence"/>
</dbReference>
<dbReference type="CDD" id="cd05233">
    <property type="entry name" value="SDR_c"/>
    <property type="match status" value="1"/>
</dbReference>
<evidence type="ECO:0000256" key="1">
    <source>
        <dbReference type="ARBA" id="ARBA00006484"/>
    </source>
</evidence>
<dbReference type="PROSITE" id="PS00061">
    <property type="entry name" value="ADH_SHORT"/>
    <property type="match status" value="1"/>
</dbReference>
<dbReference type="Gene3D" id="3.40.50.720">
    <property type="entry name" value="NAD(P)-binding Rossmann-like Domain"/>
    <property type="match status" value="1"/>
</dbReference>
<reference evidence="3 4" key="1">
    <citation type="submission" date="2018-10" db="EMBL/GenBank/DDBJ databases">
        <title>Isolation, diversity and antifungal activity of actinobacteria from wheat.</title>
        <authorList>
            <person name="Han C."/>
        </authorList>
    </citation>
    <scope>NUCLEOTIDE SEQUENCE [LARGE SCALE GENOMIC DNA]</scope>
    <source>
        <strain evidence="3 4">NEAU-YY56</strain>
    </source>
</reference>
<dbReference type="RefSeq" id="WP_122149558.1">
    <property type="nucleotide sequence ID" value="NZ_RFFI01000058.1"/>
</dbReference>
<feature type="domain" description="Ketoreductase" evidence="2">
    <location>
        <begin position="11"/>
        <end position="187"/>
    </location>
</feature>
<dbReference type="InterPro" id="IPR020904">
    <property type="entry name" value="Sc_DH/Rdtase_CS"/>
</dbReference>
<evidence type="ECO:0000313" key="3">
    <source>
        <dbReference type="EMBL" id="RMI09158.1"/>
    </source>
</evidence>
<sequence length="252" mass="25035">MTAQPQPTRPRTVVVTGGGTGIGRTCAERFRSLGDAVWVTGRRPGPLAEVAADTGATAVPFDATDPGAVAAARDRLPERVDVLVLCAGGLGGVPGAPDGAPLADRLAASAQSWRATFDANVLGTVLVTEALADRLADGGRVVAFGSIAGRAGAGEYGAAKSAVEAWAASAARTLGPRGITVNVVAPGVTEGTEFFGGPLAPARRERLVGATMTGRAGTTDDVAAVVEFLASPGAGHVTGQVLPVNGGAHLAR</sequence>
<dbReference type="GO" id="GO:0030497">
    <property type="term" value="P:fatty acid elongation"/>
    <property type="evidence" value="ECO:0007669"/>
    <property type="project" value="TreeGrafter"/>
</dbReference>
<comment type="similarity">
    <text evidence="1">Belongs to the short-chain dehydrogenases/reductases (SDR) family.</text>
</comment>
<proteinExistence type="inferred from homology"/>
<dbReference type="Pfam" id="PF13561">
    <property type="entry name" value="adh_short_C2"/>
    <property type="match status" value="1"/>
</dbReference>
<dbReference type="PANTHER" id="PTHR42760">
    <property type="entry name" value="SHORT-CHAIN DEHYDROGENASES/REDUCTASES FAMILY MEMBER"/>
    <property type="match status" value="1"/>
</dbReference>
<dbReference type="EMBL" id="RFFI01000058">
    <property type="protein sequence ID" value="RMI09158.1"/>
    <property type="molecule type" value="Genomic_DNA"/>
</dbReference>